<feature type="region of interest" description="Disordered" evidence="1">
    <location>
        <begin position="460"/>
        <end position="483"/>
    </location>
</feature>
<evidence type="ECO:0000313" key="3">
    <source>
        <dbReference type="Proteomes" id="UP001364617"/>
    </source>
</evidence>
<dbReference type="Proteomes" id="UP001364617">
    <property type="component" value="Unassembled WGS sequence"/>
</dbReference>
<reference evidence="2 3" key="1">
    <citation type="submission" date="2024-02" db="EMBL/GenBank/DDBJ databases">
        <title>Chromosome-level genome assembly of the Eurasian Minnow (Phoxinus phoxinus).</title>
        <authorList>
            <person name="Oriowo T.O."/>
            <person name="Martin S."/>
            <person name="Stange M."/>
            <person name="Chrysostomakis Y."/>
            <person name="Brown T."/>
            <person name="Winkler S."/>
            <person name="Kukowka S."/>
            <person name="Myers E.W."/>
            <person name="Bohne A."/>
        </authorList>
    </citation>
    <scope>NUCLEOTIDE SEQUENCE [LARGE SCALE GENOMIC DNA]</scope>
    <source>
        <strain evidence="2">ZFMK-TIS-60720</strain>
        <tissue evidence="2">Whole Organism</tissue>
    </source>
</reference>
<dbReference type="EMBL" id="JAYKXH010000013">
    <property type="protein sequence ID" value="KAK7149019.1"/>
    <property type="molecule type" value="Genomic_DNA"/>
</dbReference>
<accession>A0AAN9CWA3</accession>
<evidence type="ECO:0000256" key="1">
    <source>
        <dbReference type="SAM" id="MobiDB-lite"/>
    </source>
</evidence>
<dbReference type="PANTHER" id="PTHR33663">
    <property type="entry name" value="COILED-COIL DOMAIN-CONTAINING PROTEIN 177"/>
    <property type="match status" value="1"/>
</dbReference>
<name>A0AAN9CWA3_9TELE</name>
<evidence type="ECO:0000313" key="2">
    <source>
        <dbReference type="EMBL" id="KAK7149019.1"/>
    </source>
</evidence>
<feature type="region of interest" description="Disordered" evidence="1">
    <location>
        <begin position="317"/>
        <end position="358"/>
    </location>
</feature>
<sequence>MEHINVRSISPILHLDLNNCNSPEAKDSRYVLTSPRSLESCARLGVKPVDLLFRSLTDVIDENLESSLEEVTVLYEEYEKGRRERLRLCREERERIIQEGWSRKSSVKPFTALETVLEQNDSKAKSPSDPRSTDDRVHSKSAISISDRFTTTCAHKFPYSFSLADLRRSPATERRLKSLSQEISRKLCITIPEKDHKIAGLMLAKHEEEQFRLRQSEFEEQHREEERRREEARRARLEQKKRKELLRHIRRWQEDLEERRRHREEEEAVLTEQRKRETLQQEERWRRLAEEQLTQRRFKYNAANREAKERKRYQERLRQEKERNEEAQREKELQVARDKEQHAVRSKRTQENRERRRIKQENERELLKHLLLKKEAEEQEHAEKELKRNGLERKLQRSWENREVLVEARVEEMRLRARKEEEQMRMVQERVERENRDWVEQKQTLVKRCQVRMESAVRQAQAERSRRAQRVRRENQEKEMNHRRLQDRVLEEERAQWEQRCEAVTLKDERREKLQKERAEVMERSRKVAHASCYMRDRVREQTTRRTFDLMAREAELNAHMGRLKP</sequence>
<organism evidence="2 3">
    <name type="scientific">Phoxinus phoxinus</name>
    <name type="common">Eurasian minnow</name>
    <dbReference type="NCBI Taxonomy" id="58324"/>
    <lineage>
        <taxon>Eukaryota</taxon>
        <taxon>Metazoa</taxon>
        <taxon>Chordata</taxon>
        <taxon>Craniata</taxon>
        <taxon>Vertebrata</taxon>
        <taxon>Euteleostomi</taxon>
        <taxon>Actinopterygii</taxon>
        <taxon>Neopterygii</taxon>
        <taxon>Teleostei</taxon>
        <taxon>Ostariophysi</taxon>
        <taxon>Cypriniformes</taxon>
        <taxon>Leuciscidae</taxon>
        <taxon>Phoxininae</taxon>
        <taxon>Phoxinus</taxon>
    </lineage>
</organism>
<evidence type="ECO:0008006" key="4">
    <source>
        <dbReference type="Google" id="ProtNLM"/>
    </source>
</evidence>
<keyword evidence="3" id="KW-1185">Reference proteome</keyword>
<gene>
    <name evidence="2" type="ORF">R3I93_013124</name>
</gene>
<dbReference type="AlphaFoldDB" id="A0AAN9CWA3"/>
<proteinExistence type="predicted"/>
<dbReference type="InterPro" id="IPR029090">
    <property type="entry name" value="DUF4659"/>
</dbReference>
<comment type="caution">
    <text evidence="2">The sequence shown here is derived from an EMBL/GenBank/DDBJ whole genome shotgun (WGS) entry which is preliminary data.</text>
</comment>
<feature type="compositionally biased region" description="Basic and acidic residues" evidence="1">
    <location>
        <begin position="461"/>
        <end position="483"/>
    </location>
</feature>
<dbReference type="Pfam" id="PF15558">
    <property type="entry name" value="DUF4659"/>
    <property type="match status" value="1"/>
</dbReference>
<protein>
    <recommendedName>
        <fullName evidence="4">Coiled-coil domain-containing protein 177</fullName>
    </recommendedName>
</protein>
<feature type="compositionally biased region" description="Basic and acidic residues" evidence="1">
    <location>
        <begin position="120"/>
        <end position="138"/>
    </location>
</feature>
<feature type="region of interest" description="Disordered" evidence="1">
    <location>
        <begin position="118"/>
        <end position="139"/>
    </location>
</feature>
<dbReference type="PANTHER" id="PTHR33663:SF3">
    <property type="entry name" value="COILED-COIL DOMAIN-CONTAINING PROTEIN 185"/>
    <property type="match status" value="1"/>
</dbReference>